<evidence type="ECO:0000313" key="3">
    <source>
        <dbReference type="EMBL" id="GLR53555.1"/>
    </source>
</evidence>
<evidence type="ECO:0000259" key="2">
    <source>
        <dbReference type="PROSITE" id="PS50943"/>
    </source>
</evidence>
<keyword evidence="4" id="KW-1185">Reference proteome</keyword>
<dbReference type="InterPro" id="IPR010982">
    <property type="entry name" value="Lambda_DNA-bd_dom_sf"/>
</dbReference>
<proteinExistence type="predicted"/>
<dbReference type="InterPro" id="IPR013430">
    <property type="entry name" value="Toxin_antidote_HigA"/>
</dbReference>
<dbReference type="RefSeq" id="WP_244769686.1">
    <property type="nucleotide sequence ID" value="NZ_BSOP01000039.1"/>
</dbReference>
<feature type="domain" description="HTH cro/C1-type" evidence="2">
    <location>
        <begin position="20"/>
        <end position="67"/>
    </location>
</feature>
<comment type="caution">
    <text evidence="3">The sequence shown here is derived from an EMBL/GenBank/DDBJ whole genome shotgun (WGS) entry which is preliminary data.</text>
</comment>
<name>A0ABQ5ZPI3_9HYPH</name>
<accession>A0ABQ5ZPI3</accession>
<dbReference type="SUPFAM" id="SSF47413">
    <property type="entry name" value="lambda repressor-like DNA-binding domains"/>
    <property type="match status" value="1"/>
</dbReference>
<dbReference type="PANTHER" id="PTHR36924:SF1">
    <property type="entry name" value="ANTITOXIN HIGA-1"/>
    <property type="match status" value="1"/>
</dbReference>
<evidence type="ECO:0000256" key="1">
    <source>
        <dbReference type="ARBA" id="ARBA00023125"/>
    </source>
</evidence>
<dbReference type="CDD" id="cd00093">
    <property type="entry name" value="HTH_XRE"/>
    <property type="match status" value="1"/>
</dbReference>
<dbReference type="PROSITE" id="PS50943">
    <property type="entry name" value="HTH_CROC1"/>
    <property type="match status" value="1"/>
</dbReference>
<dbReference type="EMBL" id="BSOP01000039">
    <property type="protein sequence ID" value="GLR53555.1"/>
    <property type="molecule type" value="Genomic_DNA"/>
</dbReference>
<dbReference type="NCBIfam" id="TIGR02607">
    <property type="entry name" value="antidote_HigA"/>
    <property type="match status" value="1"/>
</dbReference>
<dbReference type="PANTHER" id="PTHR36924">
    <property type="entry name" value="ANTITOXIN HIGA-1"/>
    <property type="match status" value="1"/>
</dbReference>
<dbReference type="Gene3D" id="1.10.260.40">
    <property type="entry name" value="lambda repressor-like DNA-binding domains"/>
    <property type="match status" value="1"/>
</dbReference>
<gene>
    <name evidence="3" type="ORF">GCM10007923_47700</name>
</gene>
<dbReference type="Pfam" id="PF01381">
    <property type="entry name" value="HTH_3"/>
    <property type="match status" value="1"/>
</dbReference>
<organism evidence="3 4">
    <name type="scientific">Shinella yambaruensis</name>
    <dbReference type="NCBI Taxonomy" id="415996"/>
    <lineage>
        <taxon>Bacteria</taxon>
        <taxon>Pseudomonadati</taxon>
        <taxon>Pseudomonadota</taxon>
        <taxon>Alphaproteobacteria</taxon>
        <taxon>Hyphomicrobiales</taxon>
        <taxon>Rhizobiaceae</taxon>
        <taxon>Shinella</taxon>
    </lineage>
</organism>
<protein>
    <recommendedName>
        <fullName evidence="2">HTH cro/C1-type domain-containing protein</fullName>
    </recommendedName>
</protein>
<reference evidence="4" key="1">
    <citation type="journal article" date="2019" name="Int. J. Syst. Evol. Microbiol.">
        <title>The Global Catalogue of Microorganisms (GCM) 10K type strain sequencing project: providing services to taxonomists for standard genome sequencing and annotation.</title>
        <authorList>
            <consortium name="The Broad Institute Genomics Platform"/>
            <consortium name="The Broad Institute Genome Sequencing Center for Infectious Disease"/>
            <person name="Wu L."/>
            <person name="Ma J."/>
        </authorList>
    </citation>
    <scope>NUCLEOTIDE SEQUENCE [LARGE SCALE GENOMIC DNA]</scope>
    <source>
        <strain evidence="4">NBRC 102122</strain>
    </source>
</reference>
<evidence type="ECO:0000313" key="4">
    <source>
        <dbReference type="Proteomes" id="UP001156702"/>
    </source>
</evidence>
<dbReference type="SMART" id="SM00530">
    <property type="entry name" value="HTH_XRE"/>
    <property type="match status" value="1"/>
</dbReference>
<keyword evidence="1" id="KW-0238">DNA-binding</keyword>
<sequence>MADEPIHPGQHVRTTYLTPRKISVTDAAKLIGISRPGVSNFLNGKVSTTPDMAARIETAFGMPAAILLEMQAAFDAHGTKTKSAPTSAKAYVPPFLSFKANDVTDWVDHNIPARARLSVFLRTLVNSTGIGLEKVDFPGNDDAERAGWDGWTEAKDGTPWIPAGATGWEFGINEDPKAKADGDFAKSVKAYKRKADRDQITFVFVAPRRWPGKAKWIADMKAKKQWKDVRAYDASDLEQWMEQSLAGQAWFANETERPSQGVRSLDKCWSDWANVAKPALDGSLFKTAIDIARDKFKGFLARPASEPMVIAGDSVEEALAFLSQLFSDPELTEGRDRALVFDQVGVLPKLAQGSKHFIAVIHSRDVERELGPYSNSLRSIVLYPRNATNSEPHIILEPLGYEAFRVGLEAMGYDRDDITKHANASGRSLTVLRRQLSNVEAVRTPEWAADNKIASSLVPLMLVGAWNADNESDRIALSLLAGDVPYEELERRIQELLALNDAPVWSIGGYRGVISKIDALFAIAKAITHADLKRYLDLAKVVLGEDDPALDLPEKERWAAASHGKQREFSGALREGISETLVLLAVHGNHLFKTRLGFDGEVAASRLVTELLEPLSTRKIEANERDLPVYAEAAPDTFLKIFERDLKTEQPASISILKPIEAGLFGFHSSRVGLLWALEGLAWNPTTLARAVLILGRLACVEINDNHGNKPIASLATIFRAWMPQTAADHDQRLKALMSLLEKFPSVGWKVCVDQFGHYGNSVGDYSHKPKWRPDGYGFGEPFKFMGPIHAFVREMVEVSLTRPTYTADMLCDLVDRLHGLADKDQERVWRLIEAWKGSASDPDIAKVREKIRVTVLSHRGRRRAKDKDFATLTKTAKAVYAAMEPTDLANKHEWLFRQSWVEEFADELDDDELDFRKREERVEQLRVAALKEVFTEQGMDGIFALAEQGKAQSQIGWHLIRSVLGSDEKTKLIVEALQPGSNDLSAERKNLIFGALRAMTVEDRAAFFATVRSLLSEGDMLRLLLLSPFNSGTWAIVDALSEAGRQGYWQDVNPEWIFEPEGENNEAVERMLKVERPRAAFAAVHFKLEAISPNLLYRMLSGIAKDGKDKSGEYQLQEYDIKTAFSLLDRNADVTLEEKAGLEFAYIEVLSRAFGNETQHIPNLERYIETHPEMYVQALVWAYRRNDGQEDPEKFRTPEGRKDLATRGYRLLEGIERIPGHDKKGVLKKENLAKWVSEVRKLAAELDRMAVCDICLGKLFSSAPADADGNWPCEPVRDVMEELQSEEISRGAHTGLYNARGVHWRGEGGGQERELADKYRKWAEAIQFSHPFVSSTLLMGMVNTYQHEADREDNEAGIRRRLRH</sequence>
<dbReference type="Proteomes" id="UP001156702">
    <property type="component" value="Unassembled WGS sequence"/>
</dbReference>
<dbReference type="InterPro" id="IPR001387">
    <property type="entry name" value="Cro/C1-type_HTH"/>
</dbReference>